<feature type="coiled-coil region" evidence="1">
    <location>
        <begin position="60"/>
        <end position="101"/>
    </location>
</feature>
<dbReference type="RefSeq" id="WP_208151076.1">
    <property type="nucleotide sequence ID" value="NZ_JAGETV010000046.1"/>
</dbReference>
<comment type="caution">
    <text evidence="4">The sequence shown here is derived from an EMBL/GenBank/DDBJ whole genome shotgun (WGS) entry which is preliminary data.</text>
</comment>
<evidence type="ECO:0000313" key="5">
    <source>
        <dbReference type="Proteomes" id="UP000664835"/>
    </source>
</evidence>
<keyword evidence="1" id="KW-0175">Coiled coil</keyword>
<organism evidence="4 5">
    <name type="scientific">Thiomicrorhabdus marina</name>
    <dbReference type="NCBI Taxonomy" id="2818442"/>
    <lineage>
        <taxon>Bacteria</taxon>
        <taxon>Pseudomonadati</taxon>
        <taxon>Pseudomonadota</taxon>
        <taxon>Gammaproteobacteria</taxon>
        <taxon>Thiotrichales</taxon>
        <taxon>Piscirickettsiaceae</taxon>
        <taxon>Thiomicrorhabdus</taxon>
    </lineage>
</organism>
<evidence type="ECO:0000256" key="2">
    <source>
        <dbReference type="SAM" id="Phobius"/>
    </source>
</evidence>
<evidence type="ECO:0000256" key="1">
    <source>
        <dbReference type="SAM" id="Coils"/>
    </source>
</evidence>
<keyword evidence="5" id="KW-1185">Reference proteome</keyword>
<feature type="transmembrane region" description="Helical" evidence="2">
    <location>
        <begin position="38"/>
        <end position="57"/>
    </location>
</feature>
<name>A0ABS3Q801_9GAMM</name>
<reference evidence="4 5" key="1">
    <citation type="submission" date="2021-03" db="EMBL/GenBank/DDBJ databases">
        <title>Thiomicrorhabdus sp.nov.,novel sulfur-oxidizing bacteria isolated from coastal sediment.</title>
        <authorList>
            <person name="Liu X."/>
        </authorList>
    </citation>
    <scope>NUCLEOTIDE SEQUENCE [LARGE SCALE GENOMIC DNA]</scope>
    <source>
        <strain evidence="4 5">6S2-11</strain>
    </source>
</reference>
<accession>A0ABS3Q801</accession>
<dbReference type="InterPro" id="IPR000792">
    <property type="entry name" value="Tscrpt_reg_LuxR_C"/>
</dbReference>
<dbReference type="Pfam" id="PF00196">
    <property type="entry name" value="GerE"/>
    <property type="match status" value="1"/>
</dbReference>
<dbReference type="EMBL" id="JAGETV010000046">
    <property type="protein sequence ID" value="MBO1928467.1"/>
    <property type="molecule type" value="Genomic_DNA"/>
</dbReference>
<keyword evidence="2" id="KW-1133">Transmembrane helix</keyword>
<keyword evidence="2" id="KW-0472">Membrane</keyword>
<dbReference type="SUPFAM" id="SSF46894">
    <property type="entry name" value="C-terminal effector domain of the bipartite response regulators"/>
    <property type="match status" value="1"/>
</dbReference>
<dbReference type="Gene3D" id="1.10.10.10">
    <property type="entry name" value="Winged helix-like DNA-binding domain superfamily/Winged helix DNA-binding domain"/>
    <property type="match status" value="1"/>
</dbReference>
<feature type="domain" description="HTH luxR-type" evidence="3">
    <location>
        <begin position="105"/>
        <end position="162"/>
    </location>
</feature>
<evidence type="ECO:0000313" key="4">
    <source>
        <dbReference type="EMBL" id="MBO1928467.1"/>
    </source>
</evidence>
<evidence type="ECO:0000259" key="3">
    <source>
        <dbReference type="SMART" id="SM00421"/>
    </source>
</evidence>
<sequence>MKKFNILHFSLFIFITLFLISALDIYHDLHDMGGMNTHIWIEIVMAILSLVAFGYMLHSIRRHKIKLTDVSESLDQTKQQLDSAQEQSQKLRGEFSDMIQKQFQTWAFTNSEKEVALLLLKGLSLDEIANIRNTKEKTVRQQASNLYKKAQVAGRHELVAYFFEDLLITNTESSAT</sequence>
<proteinExistence type="predicted"/>
<dbReference type="SMART" id="SM00421">
    <property type="entry name" value="HTH_LUXR"/>
    <property type="match status" value="1"/>
</dbReference>
<gene>
    <name evidence="4" type="ORF">J3998_12885</name>
</gene>
<dbReference type="InterPro" id="IPR036388">
    <property type="entry name" value="WH-like_DNA-bd_sf"/>
</dbReference>
<dbReference type="InterPro" id="IPR016032">
    <property type="entry name" value="Sig_transdc_resp-reg_C-effctor"/>
</dbReference>
<keyword evidence="2" id="KW-0812">Transmembrane</keyword>
<protein>
    <submittedName>
        <fullName evidence="4">Response regulator transcription factor</fullName>
    </submittedName>
</protein>
<dbReference type="Proteomes" id="UP000664835">
    <property type="component" value="Unassembled WGS sequence"/>
</dbReference>